<evidence type="ECO:0000256" key="7">
    <source>
        <dbReference type="ARBA" id="ARBA00023225"/>
    </source>
</evidence>
<feature type="region of interest" description="Disordered" evidence="8">
    <location>
        <begin position="1"/>
        <end position="35"/>
    </location>
</feature>
<organism evidence="10 11">
    <name type="scientific">Cognatilysobacter bugurensis</name>
    <dbReference type="NCBI Taxonomy" id="543356"/>
    <lineage>
        <taxon>Bacteria</taxon>
        <taxon>Pseudomonadati</taxon>
        <taxon>Pseudomonadota</taxon>
        <taxon>Gammaproteobacteria</taxon>
        <taxon>Lysobacterales</taxon>
        <taxon>Lysobacteraceae</taxon>
        <taxon>Cognatilysobacter</taxon>
    </lineage>
</organism>
<dbReference type="EMBL" id="BMYD01000008">
    <property type="protein sequence ID" value="GHA90190.1"/>
    <property type="molecule type" value="Genomic_DNA"/>
</dbReference>
<evidence type="ECO:0000256" key="1">
    <source>
        <dbReference type="ARBA" id="ARBA00003041"/>
    </source>
</evidence>
<feature type="domain" description="Flagellar assembly protein FliH/Type III secretion system HrpE" evidence="9">
    <location>
        <begin position="70"/>
        <end position="190"/>
    </location>
</feature>
<sequence>MTSADGIVRWIAPGFDPPPEPEPELELPPPPTPPSVEELQAIEQAAYDEGFERGHADGLAQGQAEIRRVVAQIEGILDSFTRPLARLDSEVGDALGDLAVRIAGSLVGRAYAADPTLLAELVREALDSVGSNGRDVELRLHPHDIGVLTPHLPAIDGVRLTGDTTLARGELRLHSESVRIDGTLATRLQACLQATLDRAAGA</sequence>
<evidence type="ECO:0000259" key="9">
    <source>
        <dbReference type="Pfam" id="PF02108"/>
    </source>
</evidence>
<keyword evidence="10" id="KW-0969">Cilium</keyword>
<dbReference type="Proteomes" id="UP000646426">
    <property type="component" value="Unassembled WGS sequence"/>
</dbReference>
<name>A0A918WBZ7_9GAMM</name>
<keyword evidence="5" id="KW-1005">Bacterial flagellum biogenesis</keyword>
<comment type="similarity">
    <text evidence="2">Belongs to the FliH family.</text>
</comment>
<dbReference type="RefSeq" id="WP_189457917.1">
    <property type="nucleotide sequence ID" value="NZ_BMYD01000008.1"/>
</dbReference>
<protein>
    <recommendedName>
        <fullName evidence="3">Flagellar assembly protein FliH</fullName>
    </recommendedName>
</protein>
<evidence type="ECO:0000313" key="10">
    <source>
        <dbReference type="EMBL" id="GHA90190.1"/>
    </source>
</evidence>
<evidence type="ECO:0000256" key="3">
    <source>
        <dbReference type="ARBA" id="ARBA00016507"/>
    </source>
</evidence>
<reference evidence="10" key="2">
    <citation type="submission" date="2020-09" db="EMBL/GenBank/DDBJ databases">
        <authorList>
            <person name="Sun Q."/>
            <person name="Kim S."/>
        </authorList>
    </citation>
    <scope>NUCLEOTIDE SEQUENCE</scope>
    <source>
        <strain evidence="10">KCTC 23077</strain>
    </source>
</reference>
<dbReference type="InterPro" id="IPR051472">
    <property type="entry name" value="T3SS_Stator/FliH"/>
</dbReference>
<dbReference type="PANTHER" id="PTHR34982:SF1">
    <property type="entry name" value="FLAGELLAR ASSEMBLY PROTEIN FLIH"/>
    <property type="match status" value="1"/>
</dbReference>
<gene>
    <name evidence="10" type="primary">fliH</name>
    <name evidence="10" type="ORF">GCM10007067_29940</name>
</gene>
<keyword evidence="4" id="KW-0813">Transport</keyword>
<evidence type="ECO:0000256" key="4">
    <source>
        <dbReference type="ARBA" id="ARBA00022448"/>
    </source>
</evidence>
<evidence type="ECO:0000313" key="11">
    <source>
        <dbReference type="Proteomes" id="UP000646426"/>
    </source>
</evidence>
<dbReference type="GO" id="GO:0044781">
    <property type="term" value="P:bacterial-type flagellum organization"/>
    <property type="evidence" value="ECO:0007669"/>
    <property type="project" value="UniProtKB-KW"/>
</dbReference>
<dbReference type="Pfam" id="PF02108">
    <property type="entry name" value="FliH"/>
    <property type="match status" value="1"/>
</dbReference>
<keyword evidence="6" id="KW-0653">Protein transport</keyword>
<evidence type="ECO:0000256" key="8">
    <source>
        <dbReference type="SAM" id="MobiDB-lite"/>
    </source>
</evidence>
<evidence type="ECO:0000256" key="2">
    <source>
        <dbReference type="ARBA" id="ARBA00006602"/>
    </source>
</evidence>
<keyword evidence="11" id="KW-1185">Reference proteome</keyword>
<dbReference type="InterPro" id="IPR018035">
    <property type="entry name" value="Flagellar_FliH/T3SS_HrpE"/>
</dbReference>
<reference evidence="10" key="1">
    <citation type="journal article" date="2014" name="Int. J. Syst. Evol. Microbiol.">
        <title>Complete genome sequence of Corynebacterium casei LMG S-19264T (=DSM 44701T), isolated from a smear-ripened cheese.</title>
        <authorList>
            <consortium name="US DOE Joint Genome Institute (JGI-PGF)"/>
            <person name="Walter F."/>
            <person name="Albersmeier A."/>
            <person name="Kalinowski J."/>
            <person name="Ruckert C."/>
        </authorList>
    </citation>
    <scope>NUCLEOTIDE SEQUENCE</scope>
    <source>
        <strain evidence="10">KCTC 23077</strain>
    </source>
</reference>
<dbReference type="GO" id="GO:0005829">
    <property type="term" value="C:cytosol"/>
    <property type="evidence" value="ECO:0007669"/>
    <property type="project" value="TreeGrafter"/>
</dbReference>
<dbReference type="PANTHER" id="PTHR34982">
    <property type="entry name" value="YOP PROTEINS TRANSLOCATION PROTEIN L"/>
    <property type="match status" value="1"/>
</dbReference>
<comment type="caution">
    <text evidence="10">The sequence shown here is derived from an EMBL/GenBank/DDBJ whole genome shotgun (WGS) entry which is preliminary data.</text>
</comment>
<proteinExistence type="inferred from homology"/>
<dbReference type="GO" id="GO:0015031">
    <property type="term" value="P:protein transport"/>
    <property type="evidence" value="ECO:0007669"/>
    <property type="project" value="UniProtKB-KW"/>
</dbReference>
<evidence type="ECO:0000256" key="5">
    <source>
        <dbReference type="ARBA" id="ARBA00022795"/>
    </source>
</evidence>
<keyword evidence="10" id="KW-0282">Flagellum</keyword>
<keyword evidence="10" id="KW-0966">Cell projection</keyword>
<keyword evidence="7" id="KW-1006">Bacterial flagellum protein export</keyword>
<dbReference type="AlphaFoldDB" id="A0A918WBZ7"/>
<comment type="function">
    <text evidence="1">Needed for flagellar regrowth and assembly.</text>
</comment>
<evidence type="ECO:0000256" key="6">
    <source>
        <dbReference type="ARBA" id="ARBA00022927"/>
    </source>
</evidence>
<accession>A0A918WBZ7</accession>